<keyword evidence="3" id="KW-0732">Signal</keyword>
<dbReference type="InterPro" id="IPR011009">
    <property type="entry name" value="Kinase-like_dom_sf"/>
</dbReference>
<dbReference type="Gene3D" id="2.40.20.10">
    <property type="entry name" value="Plasminogen Kringle 4"/>
    <property type="match status" value="1"/>
</dbReference>
<dbReference type="Pfam" id="PF00069">
    <property type="entry name" value="Pkinase"/>
    <property type="match status" value="1"/>
</dbReference>
<dbReference type="PROSITE" id="PS50011">
    <property type="entry name" value="PROTEIN_KINASE_DOM"/>
    <property type="match status" value="1"/>
</dbReference>
<dbReference type="EMBL" id="HBEW01003313">
    <property type="protein sequence ID" value="CAD8580292.1"/>
    <property type="molecule type" value="Transcribed_RNA"/>
</dbReference>
<dbReference type="InterPro" id="IPR013806">
    <property type="entry name" value="Kringle-like"/>
</dbReference>
<feature type="domain" description="Protein kinase" evidence="4">
    <location>
        <begin position="677"/>
        <end position="987"/>
    </location>
</feature>
<dbReference type="InterPro" id="IPR000001">
    <property type="entry name" value="Kringle"/>
</dbReference>
<dbReference type="SUPFAM" id="SSF57440">
    <property type="entry name" value="Kringle-like"/>
    <property type="match status" value="1"/>
</dbReference>
<dbReference type="GO" id="GO:0005524">
    <property type="term" value="F:ATP binding"/>
    <property type="evidence" value="ECO:0007669"/>
    <property type="project" value="InterPro"/>
</dbReference>
<evidence type="ECO:0008006" key="7">
    <source>
        <dbReference type="Google" id="ProtNLM"/>
    </source>
</evidence>
<gene>
    <name evidence="6" type="ORF">OMED0929_LOCUS2726</name>
</gene>
<dbReference type="PANTHER" id="PTHR44167:SF24">
    <property type="entry name" value="SERINE_THREONINE-PROTEIN KINASE CHK2"/>
    <property type="match status" value="1"/>
</dbReference>
<evidence type="ECO:0000259" key="4">
    <source>
        <dbReference type="PROSITE" id="PS50011"/>
    </source>
</evidence>
<dbReference type="PANTHER" id="PTHR44167">
    <property type="entry name" value="OVARIAN-SPECIFIC SERINE/THREONINE-PROTEIN KINASE LOK-RELATED"/>
    <property type="match status" value="1"/>
</dbReference>
<keyword evidence="1" id="KW-0420">Kringle</keyword>
<dbReference type="PROSITE" id="PS50070">
    <property type="entry name" value="KRINGLE_2"/>
    <property type="match status" value="1"/>
</dbReference>
<dbReference type="InterPro" id="IPR038178">
    <property type="entry name" value="Kringle_sf"/>
</dbReference>
<evidence type="ECO:0000313" key="6">
    <source>
        <dbReference type="EMBL" id="CAD8580292.1"/>
    </source>
</evidence>
<dbReference type="SMART" id="SM00130">
    <property type="entry name" value="KR"/>
    <property type="match status" value="1"/>
</dbReference>
<dbReference type="AlphaFoldDB" id="A0A7S0PN53"/>
<accession>A0A7S0PN53</accession>
<dbReference type="SMART" id="SM00220">
    <property type="entry name" value="S_TKc"/>
    <property type="match status" value="1"/>
</dbReference>
<dbReference type="InterPro" id="IPR000719">
    <property type="entry name" value="Prot_kinase_dom"/>
</dbReference>
<protein>
    <recommendedName>
        <fullName evidence="7">Protein kinase domain-containing protein</fullName>
    </recommendedName>
</protein>
<dbReference type="GO" id="GO:0005737">
    <property type="term" value="C:cytoplasm"/>
    <property type="evidence" value="ECO:0007669"/>
    <property type="project" value="TreeGrafter"/>
</dbReference>
<sequence length="992" mass="110932">MRSIIAVILALLAALSRDALAATNTYVTQYDSSSWYASRCTCADGFGDALDADAVCAAATTPTEDAQKHCAYARAQGASRKWFRVGRGVDYRGRAVSSAASGRPCATWTHDKTAHVFGAASPHGFDRGMGDNALGRGHAGCRNPSHKFAYGLWCFVDEANDAWEYCDDGAVGHCDRDREQLLGVHCADGDSSASLFCERMREMTRNEESVCAASPYAFYDNLAELIREREPTSSLLERRRNNTMTLPQITSKFAASLAEIVGLTTPCAAMSSSSHQHQMCPELVAEAFFAAMPQPTHDIDAMAQNIKRIPMASIINRRQINAHDVSEDLLARVSDFLVERLPEAAFASVVSVGVPGIKHPYHVDDDDTWHAHNVRDITRLFDVAVLQEQRVSCAAAEYRIPLCVFYAVTTSLQFCAANAMAEYVADVGPNGLYLGPTFEYTEKMNRALWSYDKNRELARFIARRYPESLRAFNRAACHLKHGDDKFVFEIVSKCPEFAKRWFAQASVYKKLLTAFDGLLLDDDTDDNHDRWIDDCSRYDVEAMDFDVVDMEFDEDSDEYIEMMRSKLKPKYIEMFISTREFSTLLVRTGVMGALLVIVLSRIAGALNRDGELSDSDDGMYSYGDDDSMYFGDSNNKASNSGEAVSHVMRRSLYYKDDPSSAYDTRVGRFVRMKHRGYKILEEIGRGGNGVVYLASVDSAENNKNVNSKDNTSNAAAVAVKEPHNKYKAKLEISVLESIPKSDYLCEYLGAVVDPNTRTWMMMFELCQHGSLRACLQAGTYPRNGETIFNALAMMMSGVDHIHASNTAHRDIKMENFLIACDCCETFNGTRLQGRCRQTHTIKISDLGLAKCGDMMYDTSAQFTGTLCYVAPERLSILPGQVTPETYELADLYGFGLVAWEILYYATFGASKSIMDVIFSDENERRTLSDAQMMIIISTGGMKPTMSHIESPRIRDWLERCVAFDPRDRFESLTAARRALQDLRSEFIRLFRE</sequence>
<dbReference type="SUPFAM" id="SSF56112">
    <property type="entry name" value="Protein kinase-like (PK-like)"/>
    <property type="match status" value="1"/>
</dbReference>
<dbReference type="GO" id="GO:0004674">
    <property type="term" value="F:protein serine/threonine kinase activity"/>
    <property type="evidence" value="ECO:0007669"/>
    <property type="project" value="TreeGrafter"/>
</dbReference>
<dbReference type="GO" id="GO:0005634">
    <property type="term" value="C:nucleus"/>
    <property type="evidence" value="ECO:0007669"/>
    <property type="project" value="TreeGrafter"/>
</dbReference>
<proteinExistence type="predicted"/>
<evidence type="ECO:0000256" key="2">
    <source>
        <dbReference type="ARBA" id="ARBA00023157"/>
    </source>
</evidence>
<dbReference type="GO" id="GO:0044773">
    <property type="term" value="P:mitotic DNA damage checkpoint signaling"/>
    <property type="evidence" value="ECO:0007669"/>
    <property type="project" value="TreeGrafter"/>
</dbReference>
<name>A0A7S0PN53_9CHLO</name>
<evidence type="ECO:0000256" key="3">
    <source>
        <dbReference type="SAM" id="SignalP"/>
    </source>
</evidence>
<dbReference type="Gene3D" id="1.10.510.10">
    <property type="entry name" value="Transferase(Phosphotransferase) domain 1"/>
    <property type="match status" value="1"/>
</dbReference>
<feature type="signal peptide" evidence="3">
    <location>
        <begin position="1"/>
        <end position="21"/>
    </location>
</feature>
<reference evidence="6" key="1">
    <citation type="submission" date="2021-01" db="EMBL/GenBank/DDBJ databases">
        <authorList>
            <person name="Corre E."/>
            <person name="Pelletier E."/>
            <person name="Niang G."/>
            <person name="Scheremetjew M."/>
            <person name="Finn R."/>
            <person name="Kale V."/>
            <person name="Holt S."/>
            <person name="Cochrane G."/>
            <person name="Meng A."/>
            <person name="Brown T."/>
            <person name="Cohen L."/>
        </authorList>
    </citation>
    <scope>NUCLEOTIDE SEQUENCE</scope>
    <source>
        <strain evidence="6">Clade-D-RCC2572</strain>
    </source>
</reference>
<feature type="domain" description="Kringle" evidence="5">
    <location>
        <begin position="86"/>
        <end position="174"/>
    </location>
</feature>
<evidence type="ECO:0000256" key="1">
    <source>
        <dbReference type="ARBA" id="ARBA00022572"/>
    </source>
</evidence>
<evidence type="ECO:0000259" key="5">
    <source>
        <dbReference type="PROSITE" id="PS50070"/>
    </source>
</evidence>
<keyword evidence="2" id="KW-1015">Disulfide bond</keyword>
<organism evidence="6">
    <name type="scientific">Ostreococcus mediterraneus</name>
    <dbReference type="NCBI Taxonomy" id="1486918"/>
    <lineage>
        <taxon>Eukaryota</taxon>
        <taxon>Viridiplantae</taxon>
        <taxon>Chlorophyta</taxon>
        <taxon>Mamiellophyceae</taxon>
        <taxon>Mamiellales</taxon>
        <taxon>Bathycoccaceae</taxon>
        <taxon>Ostreococcus</taxon>
    </lineage>
</organism>
<feature type="chain" id="PRO_5031028541" description="Protein kinase domain-containing protein" evidence="3">
    <location>
        <begin position="22"/>
        <end position="992"/>
    </location>
</feature>